<proteinExistence type="predicted"/>
<gene>
    <name evidence="5" type="ORF">BDFB_005992</name>
</gene>
<dbReference type="Gene3D" id="3.30.9.10">
    <property type="entry name" value="D-Amino Acid Oxidase, subunit A, domain 2"/>
    <property type="match status" value="1"/>
</dbReference>
<dbReference type="SUPFAM" id="SSF51905">
    <property type="entry name" value="FAD/NAD(P)-binding domain"/>
    <property type="match status" value="1"/>
</dbReference>
<dbReference type="AlphaFoldDB" id="A0A482W868"/>
<name>A0A482W868_ASBVE</name>
<keyword evidence="1" id="KW-0560">Oxidoreductase</keyword>
<dbReference type="STRING" id="1661398.A0A482W868"/>
<dbReference type="GO" id="GO:0016491">
    <property type="term" value="F:oxidoreductase activity"/>
    <property type="evidence" value="ECO:0007669"/>
    <property type="project" value="UniProtKB-KW"/>
</dbReference>
<dbReference type="Proteomes" id="UP000292052">
    <property type="component" value="Unassembled WGS sequence"/>
</dbReference>
<dbReference type="GO" id="GO:0005739">
    <property type="term" value="C:mitochondrion"/>
    <property type="evidence" value="ECO:0007669"/>
    <property type="project" value="GOC"/>
</dbReference>
<dbReference type="OrthoDB" id="424974at2759"/>
<dbReference type="Gene3D" id="3.50.50.60">
    <property type="entry name" value="FAD/NAD(P)-binding domain"/>
    <property type="match status" value="1"/>
</dbReference>
<evidence type="ECO:0000256" key="2">
    <source>
        <dbReference type="ARBA" id="ARBA00039785"/>
    </source>
</evidence>
<evidence type="ECO:0000313" key="5">
    <source>
        <dbReference type="EMBL" id="RZC41304.1"/>
    </source>
</evidence>
<dbReference type="GO" id="GO:0032981">
    <property type="term" value="P:mitochondrial respiratory chain complex I assembly"/>
    <property type="evidence" value="ECO:0007669"/>
    <property type="project" value="TreeGrafter"/>
</dbReference>
<evidence type="ECO:0000313" key="6">
    <source>
        <dbReference type="Proteomes" id="UP000292052"/>
    </source>
</evidence>
<protein>
    <recommendedName>
        <fullName evidence="2">FAD-dependent oxidoreductase domain-containing protein 1</fullName>
    </recommendedName>
</protein>
<dbReference type="InterPro" id="IPR036188">
    <property type="entry name" value="FAD/NAD-bd_sf"/>
</dbReference>
<accession>A0A482W868</accession>
<comment type="function">
    <text evidence="3">Required for the assembly of the mitochondrial membrane respiratory chain NADH dehydrogenase (Complex I). Involved in mid-late stages of complex I assembly.</text>
</comment>
<dbReference type="PANTHER" id="PTHR13847">
    <property type="entry name" value="SARCOSINE DEHYDROGENASE-RELATED"/>
    <property type="match status" value="1"/>
</dbReference>
<organism evidence="5 6">
    <name type="scientific">Asbolus verrucosus</name>
    <name type="common">Desert ironclad beetle</name>
    <dbReference type="NCBI Taxonomy" id="1661398"/>
    <lineage>
        <taxon>Eukaryota</taxon>
        <taxon>Metazoa</taxon>
        <taxon>Ecdysozoa</taxon>
        <taxon>Arthropoda</taxon>
        <taxon>Hexapoda</taxon>
        <taxon>Insecta</taxon>
        <taxon>Pterygota</taxon>
        <taxon>Neoptera</taxon>
        <taxon>Endopterygota</taxon>
        <taxon>Coleoptera</taxon>
        <taxon>Polyphaga</taxon>
        <taxon>Cucujiformia</taxon>
        <taxon>Tenebrionidae</taxon>
        <taxon>Pimeliinae</taxon>
        <taxon>Asbolus</taxon>
    </lineage>
</organism>
<evidence type="ECO:0000256" key="1">
    <source>
        <dbReference type="ARBA" id="ARBA00023002"/>
    </source>
</evidence>
<dbReference type="InterPro" id="IPR006076">
    <property type="entry name" value="FAD-dep_OxRdtase"/>
</dbReference>
<dbReference type="Pfam" id="PF01266">
    <property type="entry name" value="DAO"/>
    <property type="match status" value="1"/>
</dbReference>
<dbReference type="PANTHER" id="PTHR13847:SF287">
    <property type="entry name" value="FAD-DEPENDENT OXIDOREDUCTASE DOMAIN-CONTAINING PROTEIN 1"/>
    <property type="match status" value="1"/>
</dbReference>
<comment type="caution">
    <text evidence="5">The sequence shown here is derived from an EMBL/GenBank/DDBJ whole genome shotgun (WGS) entry which is preliminary data.</text>
</comment>
<reference evidence="5 6" key="1">
    <citation type="submission" date="2017-03" db="EMBL/GenBank/DDBJ databases">
        <title>Genome of the blue death feigning beetle - Asbolus verrucosus.</title>
        <authorList>
            <person name="Rider S.D."/>
        </authorList>
    </citation>
    <scope>NUCLEOTIDE SEQUENCE [LARGE SCALE GENOMIC DNA]</scope>
    <source>
        <strain evidence="5">Butters</strain>
        <tissue evidence="5">Head and leg muscle</tissue>
    </source>
</reference>
<sequence length="436" mass="48430">MFTKQLVKVVRNFSKNYHTVLKTPENHDQNCTRIVSKNFTKATQNFSTDVVVVGGGAMGASVAYWLKEKTGRNKNLKVVVIEKDPTYAQCSTSLSVGGIRQQFSVPENIQMSLFGAEFLKTIKEKFGAEADISYTPNGYLILASASGMEQLMSNFNLQQEMGVTNQLLSKDQLKERFPWMNVEDVELGTLGGEKEGWFDPWGLLNLLKHGATDKGAQFLQGEVVDFIFNKDQTLHGVVCVITAGAESGNVAKLAKIGTGLEDLAVALPVERRKRYVYRFDCRGEGPPPLNSPLVIDYTGAYFRKDGNSYIGGLSPQPEEEPNTDNLEVDFDYFDNRVWPLLACRVPAFESVKVKSAWGGFYEHNCFDANGIIGPHPHYQNLYFATGFSGHGIQQSPAAGLAIAELILDGRFKTIDLTRMGFDRLITNKPLYEIGIY</sequence>
<dbReference type="EMBL" id="QDEB01018525">
    <property type="protein sequence ID" value="RZC41304.1"/>
    <property type="molecule type" value="Genomic_DNA"/>
</dbReference>
<evidence type="ECO:0000259" key="4">
    <source>
        <dbReference type="Pfam" id="PF01266"/>
    </source>
</evidence>
<evidence type="ECO:0000256" key="3">
    <source>
        <dbReference type="ARBA" id="ARBA00046185"/>
    </source>
</evidence>
<keyword evidence="6" id="KW-1185">Reference proteome</keyword>
<feature type="domain" description="FAD dependent oxidoreductase" evidence="4">
    <location>
        <begin position="49"/>
        <end position="405"/>
    </location>
</feature>